<evidence type="ECO:0000256" key="1">
    <source>
        <dbReference type="SAM" id="MobiDB-lite"/>
    </source>
</evidence>
<gene>
    <name evidence="2" type="ORF">DFP90_103277</name>
</gene>
<dbReference type="Proteomes" id="UP000256845">
    <property type="component" value="Unassembled WGS sequence"/>
</dbReference>
<evidence type="ECO:0000313" key="2">
    <source>
        <dbReference type="EMBL" id="RED51475.1"/>
    </source>
</evidence>
<dbReference type="RefSeq" id="WP_115936362.1">
    <property type="nucleotide sequence ID" value="NZ_QRDW01000003.1"/>
</dbReference>
<reference evidence="2 3" key="1">
    <citation type="submission" date="2018-07" db="EMBL/GenBank/DDBJ databases">
        <title>Genomic Encyclopedia of Type Strains, Phase III (KMG-III): the genomes of soil and plant-associated and newly described type strains.</title>
        <authorList>
            <person name="Whitman W."/>
        </authorList>
    </citation>
    <scope>NUCLEOTIDE SEQUENCE [LARGE SCALE GENOMIC DNA]</scope>
    <source>
        <strain evidence="2 3">CECT 8488</strain>
    </source>
</reference>
<dbReference type="EMBL" id="QRDW01000003">
    <property type="protein sequence ID" value="RED51475.1"/>
    <property type="molecule type" value="Genomic_DNA"/>
</dbReference>
<sequence>MFGKLLRLLFMEKSARDRWEQRKQAEKAQTRARKKNAAGNQTKPKKAKLAKGAAKKAPSVTIPEIPRKGGGVAADPSEVDVSMLVRQAVSEAEQILDAEDRAISHSNPTVGNSRRELIKAAMAVHRSKQSTLDGLDVNSRARLRALAEVMMGGKIKK</sequence>
<proteinExistence type="predicted"/>
<evidence type="ECO:0000313" key="3">
    <source>
        <dbReference type="Proteomes" id="UP000256845"/>
    </source>
</evidence>
<keyword evidence="3" id="KW-1185">Reference proteome</keyword>
<comment type="caution">
    <text evidence="2">The sequence shown here is derived from an EMBL/GenBank/DDBJ whole genome shotgun (WGS) entry which is preliminary data.</text>
</comment>
<name>A0A3D9HPZ5_9PROT</name>
<feature type="region of interest" description="Disordered" evidence="1">
    <location>
        <begin position="16"/>
        <end position="76"/>
    </location>
</feature>
<organism evidence="2 3">
    <name type="scientific">Aestuariispira insulae</name>
    <dbReference type="NCBI Taxonomy" id="1461337"/>
    <lineage>
        <taxon>Bacteria</taxon>
        <taxon>Pseudomonadati</taxon>
        <taxon>Pseudomonadota</taxon>
        <taxon>Alphaproteobacteria</taxon>
        <taxon>Rhodospirillales</taxon>
        <taxon>Kiloniellaceae</taxon>
        <taxon>Aestuariispira</taxon>
    </lineage>
</organism>
<accession>A0A3D9HPZ5</accession>
<dbReference type="AlphaFoldDB" id="A0A3D9HPZ5"/>
<feature type="compositionally biased region" description="Basic and acidic residues" evidence="1">
    <location>
        <begin position="16"/>
        <end position="29"/>
    </location>
</feature>
<dbReference type="OrthoDB" id="7353560at2"/>
<protein>
    <submittedName>
        <fullName evidence="2">Uncharacterized protein</fullName>
    </submittedName>
</protein>